<comment type="pathway">
    <text evidence="10">Amino-acid biosynthesis; L-alanine biosynthesis.</text>
</comment>
<dbReference type="PANTHER" id="PTHR43488:SF2">
    <property type="entry name" value="GLUTAMATE-PYRUVATE AMINOTRANSFERASE ALAA"/>
    <property type="match status" value="1"/>
</dbReference>
<dbReference type="SUPFAM" id="SSF53383">
    <property type="entry name" value="PLP-dependent transferases"/>
    <property type="match status" value="1"/>
</dbReference>
<reference evidence="13" key="1">
    <citation type="submission" date="2022-09" db="EMBL/GenBank/DDBJ databases">
        <authorList>
            <person name="Li Z.-J."/>
        </authorList>
    </citation>
    <scope>NUCLEOTIDE SEQUENCE</scope>
    <source>
        <strain evidence="13">TGB11</strain>
    </source>
</reference>
<dbReference type="FunFam" id="3.40.640.10:FF:000019">
    <property type="entry name" value="Pyridoxal phosphate-dependent aminotransferase"/>
    <property type="match status" value="1"/>
</dbReference>
<evidence type="ECO:0000256" key="4">
    <source>
        <dbReference type="ARBA" id="ARBA00022576"/>
    </source>
</evidence>
<evidence type="ECO:0000256" key="1">
    <source>
        <dbReference type="ARBA" id="ARBA00001933"/>
    </source>
</evidence>
<gene>
    <name evidence="13" type="ORF">N8M53_09215</name>
</gene>
<dbReference type="Pfam" id="PF00155">
    <property type="entry name" value="Aminotran_1_2"/>
    <property type="match status" value="1"/>
</dbReference>
<evidence type="ECO:0000256" key="6">
    <source>
        <dbReference type="ARBA" id="ARBA00022898"/>
    </source>
</evidence>
<dbReference type="InterPro" id="IPR004839">
    <property type="entry name" value="Aminotransferase_I/II_large"/>
</dbReference>
<evidence type="ECO:0000256" key="7">
    <source>
        <dbReference type="ARBA" id="ARBA00026106"/>
    </source>
</evidence>
<evidence type="ECO:0000256" key="10">
    <source>
        <dbReference type="ARBA" id="ARBA00060661"/>
    </source>
</evidence>
<evidence type="ECO:0000313" key="14">
    <source>
        <dbReference type="Proteomes" id="UP001164748"/>
    </source>
</evidence>
<keyword evidence="6" id="KW-0663">Pyridoxal phosphate</keyword>
<dbReference type="Proteomes" id="UP001164748">
    <property type="component" value="Chromosome"/>
</dbReference>
<dbReference type="RefSeq" id="WP_269578560.1">
    <property type="nucleotide sequence ID" value="NZ_CP114588.1"/>
</dbReference>
<dbReference type="InterPro" id="IPR051926">
    <property type="entry name" value="Ala_Aminotransferase"/>
</dbReference>
<dbReference type="Gene3D" id="3.40.640.10">
    <property type="entry name" value="Type I PLP-dependent aspartate aminotransferase-like (Major domain)"/>
    <property type="match status" value="1"/>
</dbReference>
<comment type="subunit">
    <text evidence="3">Homodimer.</text>
</comment>
<organism evidence="13 14">
    <name type="scientific">Salinivibrio kushneri</name>
    <dbReference type="NCBI Taxonomy" id="1908198"/>
    <lineage>
        <taxon>Bacteria</taxon>
        <taxon>Pseudomonadati</taxon>
        <taxon>Pseudomonadota</taxon>
        <taxon>Gammaproteobacteria</taxon>
        <taxon>Vibrionales</taxon>
        <taxon>Vibrionaceae</taxon>
        <taxon>Salinivibrio</taxon>
    </lineage>
</organism>
<evidence type="ECO:0000313" key="13">
    <source>
        <dbReference type="EMBL" id="WBA08004.1"/>
    </source>
</evidence>
<name>A0AA47KJG8_9GAMM</name>
<dbReference type="InterPro" id="IPR015424">
    <property type="entry name" value="PyrdxlP-dep_Trfase"/>
</dbReference>
<evidence type="ECO:0000256" key="3">
    <source>
        <dbReference type="ARBA" id="ARBA00011738"/>
    </source>
</evidence>
<evidence type="ECO:0000256" key="2">
    <source>
        <dbReference type="ARBA" id="ARBA00007441"/>
    </source>
</evidence>
<dbReference type="Gene3D" id="3.90.1150.10">
    <property type="entry name" value="Aspartate Aminotransferase, domain 1"/>
    <property type="match status" value="1"/>
</dbReference>
<comment type="similarity">
    <text evidence="2">Belongs to the class-I pyridoxal-phosphate-dependent aminotransferase family.</text>
</comment>
<evidence type="ECO:0000256" key="11">
    <source>
        <dbReference type="ARBA" id="ARBA00070476"/>
    </source>
</evidence>
<evidence type="ECO:0000256" key="5">
    <source>
        <dbReference type="ARBA" id="ARBA00022679"/>
    </source>
</evidence>
<evidence type="ECO:0000256" key="8">
    <source>
        <dbReference type="ARBA" id="ARBA00051882"/>
    </source>
</evidence>
<comment type="function">
    <text evidence="9">Involved in the biosynthesis of alanine. Catalyzes the transamination of pyruvate by glutamate, leading to the formation of L-alanine and 2-oxoglutarate. Is also able to catalyze the reverse reaction.</text>
</comment>
<protein>
    <recommendedName>
        <fullName evidence="11">Glutamate-pyruvate aminotransferase AlaA</fullName>
        <ecNumber evidence="7">2.6.1.2</ecNumber>
    </recommendedName>
</protein>
<dbReference type="EC" id="2.6.1.2" evidence="7"/>
<feature type="domain" description="Aminotransferase class I/classII large" evidence="12">
    <location>
        <begin position="36"/>
        <end position="390"/>
    </location>
</feature>
<accession>A0AA47KJG8</accession>
<dbReference type="GO" id="GO:0030170">
    <property type="term" value="F:pyridoxal phosphate binding"/>
    <property type="evidence" value="ECO:0007669"/>
    <property type="project" value="InterPro"/>
</dbReference>
<dbReference type="PANTHER" id="PTHR43488">
    <property type="entry name" value="GLUTAMATE-PYRUVATE AMINOTRANSFERASE ALAA"/>
    <property type="match status" value="1"/>
</dbReference>
<dbReference type="InterPro" id="IPR015421">
    <property type="entry name" value="PyrdxlP-dep_Trfase_major"/>
</dbReference>
<dbReference type="InterPro" id="IPR015422">
    <property type="entry name" value="PyrdxlP-dep_Trfase_small"/>
</dbReference>
<keyword evidence="5" id="KW-0808">Transferase</keyword>
<evidence type="ECO:0000259" key="12">
    <source>
        <dbReference type="Pfam" id="PF00155"/>
    </source>
</evidence>
<dbReference type="AlphaFoldDB" id="A0AA47KJG8"/>
<sequence>MQPIGMSAKLDDVCYDIRGPVMKEAKRLEEEGHRILKLNIGNPAPFGFDAPDEILVDVIRNLPTSQGYCDSKGLYSARKAVVQHYQKRGLMDLDVEDVYLGNGASELIVMAMQALLNNGDELLVPSPDYPLWTAAASLSGGKPVHYLCDEESDWYPDLEDIKRKITPNTRGLVLINPNNPTGAVYSRDFLLQVVELARQHKLIIFADEIYDKILYDGAQHYSIATLAPDVLCLTFNGLSKAYRVCGFRAGWMLVTGPKQHARGYIEGLEMLASMRLCANVPMQHAIQTALGGYQSINELILPGGRLLEQRDKAYELINQIPGVSCKKPKGALYLFPKIDTKRYNIHNDEKLMLDFLLQEKVLMVHGTGFNWHQPDHFRLVTLPRVDDLEMAISRFERFLSGYSQEG</sequence>
<dbReference type="CDD" id="cd00609">
    <property type="entry name" value="AAT_like"/>
    <property type="match status" value="1"/>
</dbReference>
<proteinExistence type="inferred from homology"/>
<dbReference type="GO" id="GO:0004021">
    <property type="term" value="F:L-alanine:2-oxoglutarate aminotransferase activity"/>
    <property type="evidence" value="ECO:0007669"/>
    <property type="project" value="UniProtKB-EC"/>
</dbReference>
<dbReference type="EMBL" id="CP114588">
    <property type="protein sequence ID" value="WBA08004.1"/>
    <property type="molecule type" value="Genomic_DNA"/>
</dbReference>
<evidence type="ECO:0000256" key="9">
    <source>
        <dbReference type="ARBA" id="ARBA00057611"/>
    </source>
</evidence>
<comment type="cofactor">
    <cofactor evidence="1">
        <name>pyridoxal 5'-phosphate</name>
        <dbReference type="ChEBI" id="CHEBI:597326"/>
    </cofactor>
</comment>
<keyword evidence="4 13" id="KW-0032">Aminotransferase</keyword>
<comment type="catalytic activity">
    <reaction evidence="8">
        <text>L-alanine + 2-oxoglutarate = pyruvate + L-glutamate</text>
        <dbReference type="Rhea" id="RHEA:19453"/>
        <dbReference type="ChEBI" id="CHEBI:15361"/>
        <dbReference type="ChEBI" id="CHEBI:16810"/>
        <dbReference type="ChEBI" id="CHEBI:29985"/>
        <dbReference type="ChEBI" id="CHEBI:57972"/>
        <dbReference type="EC" id="2.6.1.2"/>
    </reaction>
    <physiologicalReaction direction="right-to-left" evidence="8">
        <dbReference type="Rhea" id="RHEA:19455"/>
    </physiologicalReaction>
</comment>